<sequence>MASRGAAALLPSRLAVVAPCAGHVGVRLAAQASLAPFRHPRLGSASPLFLRSFSTALGSARPLLRPLQTLRFARFESTATPASKTSKDEGKAKDDKKASVPVKVHPGMLPVQTKADSASIMKLLTLAKPQWKLLTVGVSCLVLSTGVSLAVPYVIGKIIDFFAPGSKENLLFGLPLEQAAGALAIVLVIGAIANAGRSICLRLAGQRTVAQIRNKTYRQYLALPPSHIETAGVGDALSRLGQDSSIVGQSLSENLGEGLKAVMGAAVGVGAMYLISPKLCMVMLLLFPPISVGSYFYGRYIRKLSLKTQEALGNMSKLAEERLSAHRTVTASNTQPSERALFAGKVSDVFNLQKKETYANGIFQGSNEVAGDFAMIGLLIYGGILVQRGEVTVGDMTTSLIYVNWIEWSLNTLAGFFTGLMRGVGASQRIISLHALPSPVPLSVGSKVASADAGPIELRDVAFAYPSRPDVKVLDGVNLRIDQGEQVALVGGSGSGKSSIQLLLLRFYDPTGGQVLFGNKDIREFEPESWRKRIGYVPQDPILFGGTIEDNIKYGHPEATREDVVAAAAIAHCDFIERMPEGFSTIITKASLSGGQRQRIAIARALVGRPSVLLMDEATSALDSESERAVNAALDKLFHDTDITVILIAHRLSSIAQADRVVYLEGGAIMEDSSYDDLITRPHGRFRKMVKGQMAKIKDPVGEEKAEEEPTSAQASPNASDVPPAISVQNQVSASLVQRRELHTSARRFSSEVEVPQPPKEFRSVYSAANAPAEPLADLPMPVPQAPAAPLAAYKPLPPMTLPRLIKVYAQLSKRNLSILMTLTATTGFALSPLPLSLPVLACLTVGTFLTSAAANTFNQILEVPLDAQTPRTRVRPLVARRVTPFHAASFGVVCTALGGSILWFGCNPTTALLGIGNLLLYSGVYTPMKRFSVANTWVGAVVGAITPLMGWTATGGSLWPTVEQPLLMHWPLVENLPDLPNPMTAWMLGVLLFSWQFPHFNALSYMIRPFYALSGYPMLSVLSPHLNALVSLRHALILVPVCAVMAPLTGCVDWSFALTSAVPNAYFVKTAWDFYRRTNEQTAKRVFFVSLWYLPAVLGLMLLHKNFGKWFKTELEWEHSEEGQAQILAIEKERGRVLVDHGTVFSHPKAKSE</sequence>
<evidence type="ECO:0000256" key="13">
    <source>
        <dbReference type="ARBA" id="ARBA00023136"/>
    </source>
</evidence>
<feature type="transmembrane region" description="Helical" evidence="16">
    <location>
        <begin position="883"/>
        <end position="904"/>
    </location>
</feature>
<accession>A0A0J1AZE0</accession>
<feature type="domain" description="ABC transporter" evidence="17">
    <location>
        <begin position="456"/>
        <end position="691"/>
    </location>
</feature>
<evidence type="ECO:0000256" key="2">
    <source>
        <dbReference type="ARBA" id="ARBA00005985"/>
    </source>
</evidence>
<dbReference type="FunFam" id="3.40.50.300:FF:000604">
    <property type="entry name" value="ABC transporter B family member 28"/>
    <property type="match status" value="1"/>
</dbReference>
<evidence type="ECO:0000256" key="9">
    <source>
        <dbReference type="ARBA" id="ARBA00022946"/>
    </source>
</evidence>
<keyword evidence="6 16" id="KW-0812">Transmembrane</keyword>
<feature type="transmembrane region" description="Helical" evidence="16">
    <location>
        <begin position="838"/>
        <end position="862"/>
    </location>
</feature>
<dbReference type="Pfam" id="PF00005">
    <property type="entry name" value="ABC_tran"/>
    <property type="match status" value="1"/>
</dbReference>
<protein>
    <recommendedName>
        <fullName evidence="3">Protoheme IX farnesyltransferase, mitochondrial</fullName>
    </recommendedName>
    <alternativeName>
        <fullName evidence="14">Heme O synthase</fullName>
    </alternativeName>
</protein>
<feature type="transmembrane region" description="Helical" evidence="16">
    <location>
        <begin position="131"/>
        <end position="155"/>
    </location>
</feature>
<feature type="transmembrane region" description="Helical" evidence="16">
    <location>
        <begin position="1087"/>
        <end position="1105"/>
    </location>
</feature>
<feature type="region of interest" description="Disordered" evidence="15">
    <location>
        <begin position="699"/>
        <end position="724"/>
    </location>
</feature>
<feature type="domain" description="ABC transmembrane type-1" evidence="18">
    <location>
        <begin position="136"/>
        <end position="422"/>
    </location>
</feature>
<evidence type="ECO:0000256" key="10">
    <source>
        <dbReference type="ARBA" id="ARBA00022989"/>
    </source>
</evidence>
<evidence type="ECO:0000259" key="17">
    <source>
        <dbReference type="PROSITE" id="PS50893"/>
    </source>
</evidence>
<feature type="transmembrane region" description="Helical" evidence="16">
    <location>
        <begin position="175"/>
        <end position="193"/>
    </location>
</feature>
<evidence type="ECO:0000256" key="15">
    <source>
        <dbReference type="SAM" id="MobiDB-lite"/>
    </source>
</evidence>
<evidence type="ECO:0000256" key="5">
    <source>
        <dbReference type="ARBA" id="ARBA00022679"/>
    </source>
</evidence>
<comment type="subcellular location">
    <subcellularLocation>
        <location evidence="1">Mitochondrion membrane</location>
        <topology evidence="1">Multi-pass membrane protein</topology>
    </subcellularLocation>
</comment>
<keyword evidence="10 16" id="KW-1133">Transmembrane helix</keyword>
<dbReference type="PANTHER" id="PTHR43394:SF1">
    <property type="entry name" value="ATP-BINDING CASSETTE SUB-FAMILY B MEMBER 10, MITOCHONDRIAL"/>
    <property type="match status" value="1"/>
</dbReference>
<evidence type="ECO:0000256" key="11">
    <source>
        <dbReference type="ARBA" id="ARBA00023128"/>
    </source>
</evidence>
<dbReference type="OrthoDB" id="6500128at2759"/>
<dbReference type="GO" id="GO:0008495">
    <property type="term" value="F:protoheme IX farnesyltransferase activity"/>
    <property type="evidence" value="ECO:0007669"/>
    <property type="project" value="InterPro"/>
</dbReference>
<keyword evidence="11" id="KW-0496">Mitochondrion</keyword>
<dbReference type="InterPro" id="IPR003439">
    <property type="entry name" value="ABC_transporter-like_ATP-bd"/>
</dbReference>
<keyword evidence="4" id="KW-0813">Transport</keyword>
<dbReference type="PROSITE" id="PS50929">
    <property type="entry name" value="ABC_TM1F"/>
    <property type="match status" value="1"/>
</dbReference>
<keyword evidence="5" id="KW-0808">Transferase</keyword>
<dbReference type="Gene3D" id="1.20.1560.10">
    <property type="entry name" value="ABC transporter type 1, transmembrane domain"/>
    <property type="match status" value="1"/>
</dbReference>
<evidence type="ECO:0000256" key="3">
    <source>
        <dbReference type="ARBA" id="ARBA00016335"/>
    </source>
</evidence>
<dbReference type="GO" id="GO:0005743">
    <property type="term" value="C:mitochondrial inner membrane"/>
    <property type="evidence" value="ECO:0007669"/>
    <property type="project" value="TreeGrafter"/>
</dbReference>
<dbReference type="Gene3D" id="3.40.50.300">
    <property type="entry name" value="P-loop containing nucleotide triphosphate hydrolases"/>
    <property type="match status" value="1"/>
</dbReference>
<evidence type="ECO:0000256" key="12">
    <source>
        <dbReference type="ARBA" id="ARBA00023133"/>
    </source>
</evidence>
<keyword evidence="13 16" id="KW-0472">Membrane</keyword>
<dbReference type="Pfam" id="PF00664">
    <property type="entry name" value="ABC_membrane"/>
    <property type="match status" value="1"/>
</dbReference>
<evidence type="ECO:0000256" key="14">
    <source>
        <dbReference type="ARBA" id="ARBA00030253"/>
    </source>
</evidence>
<dbReference type="InterPro" id="IPR036640">
    <property type="entry name" value="ABC1_TM_sf"/>
</dbReference>
<evidence type="ECO:0000256" key="6">
    <source>
        <dbReference type="ARBA" id="ARBA00022692"/>
    </source>
</evidence>
<dbReference type="CDD" id="cd13957">
    <property type="entry name" value="PT_UbiA_Cox10"/>
    <property type="match status" value="1"/>
</dbReference>
<dbReference type="GeneID" id="28981530"/>
<feature type="transmembrane region" description="Helical" evidence="16">
    <location>
        <begin position="938"/>
        <end position="960"/>
    </location>
</feature>
<reference evidence="19 20" key="1">
    <citation type="submission" date="2015-03" db="EMBL/GenBank/DDBJ databases">
        <title>Genomics and transcriptomics of the oil-accumulating basidiomycete yeast T. oleaginosus allow insights into substrate utilization and the diverse evolutionary trajectories of mating systems in fungi.</title>
        <authorList>
            <consortium name="DOE Joint Genome Institute"/>
            <person name="Kourist R."/>
            <person name="Kracht O."/>
            <person name="Bracharz F."/>
            <person name="Lipzen A."/>
            <person name="Nolan M."/>
            <person name="Ohm R."/>
            <person name="Grigoriev I."/>
            <person name="Sun S."/>
            <person name="Heitman J."/>
            <person name="Bruck T."/>
            <person name="Nowrousian M."/>
        </authorList>
    </citation>
    <scope>NUCLEOTIDE SEQUENCE [LARGE SCALE GENOMIC DNA]</scope>
    <source>
        <strain evidence="19 20">IBC0246</strain>
    </source>
</reference>
<dbReference type="RefSeq" id="XP_018277200.1">
    <property type="nucleotide sequence ID" value="XM_018420927.1"/>
</dbReference>
<dbReference type="EMBL" id="KQ087230">
    <property type="protein sequence ID" value="KLT40709.1"/>
    <property type="molecule type" value="Genomic_DNA"/>
</dbReference>
<dbReference type="Proteomes" id="UP000053611">
    <property type="component" value="Unassembled WGS sequence"/>
</dbReference>
<dbReference type="SUPFAM" id="SSF90123">
    <property type="entry name" value="ABC transporter transmembrane region"/>
    <property type="match status" value="1"/>
</dbReference>
<dbReference type="InterPro" id="IPR027417">
    <property type="entry name" value="P-loop_NTPase"/>
</dbReference>
<feature type="transmembrane region" description="Helical" evidence="16">
    <location>
        <begin position="281"/>
        <end position="298"/>
    </location>
</feature>
<dbReference type="InterPro" id="IPR006369">
    <property type="entry name" value="Protohaem_IX_farnesylTrfase"/>
</dbReference>
<dbReference type="FunFam" id="1.10.357.140:FF:000004">
    <property type="entry name" value="Protoheme IX farnesyltransferase, mitochondrial"/>
    <property type="match status" value="1"/>
</dbReference>
<feature type="transmembrane region" description="Helical" evidence="16">
    <location>
        <begin position="1011"/>
        <end position="1031"/>
    </location>
</feature>
<feature type="transmembrane region" description="Helical" evidence="16">
    <location>
        <begin position="980"/>
        <end position="999"/>
    </location>
</feature>
<dbReference type="InterPro" id="IPR011527">
    <property type="entry name" value="ABC1_TM_dom"/>
</dbReference>
<dbReference type="SMART" id="SM00382">
    <property type="entry name" value="AAA"/>
    <property type="match status" value="1"/>
</dbReference>
<dbReference type="InterPro" id="IPR003593">
    <property type="entry name" value="AAA+_ATPase"/>
</dbReference>
<dbReference type="AlphaFoldDB" id="A0A0J1AZE0"/>
<proteinExistence type="inferred from homology"/>
<dbReference type="InterPro" id="IPR017871">
    <property type="entry name" value="ABC_transporter-like_CS"/>
</dbReference>
<name>A0A0J1AZE0_9TREE</name>
<dbReference type="PANTHER" id="PTHR43394">
    <property type="entry name" value="ATP-DEPENDENT PERMEASE MDL1, MITOCHONDRIAL"/>
    <property type="match status" value="1"/>
</dbReference>
<dbReference type="CDD" id="cd18573">
    <property type="entry name" value="ABC_6TM_ABCB10_like"/>
    <property type="match status" value="1"/>
</dbReference>
<organism evidence="19 20">
    <name type="scientific">Cutaneotrichosporon oleaginosum</name>
    <dbReference type="NCBI Taxonomy" id="879819"/>
    <lineage>
        <taxon>Eukaryota</taxon>
        <taxon>Fungi</taxon>
        <taxon>Dikarya</taxon>
        <taxon>Basidiomycota</taxon>
        <taxon>Agaricomycotina</taxon>
        <taxon>Tremellomycetes</taxon>
        <taxon>Trichosporonales</taxon>
        <taxon>Trichosporonaceae</taxon>
        <taxon>Cutaneotrichosporon</taxon>
    </lineage>
</organism>
<feature type="transmembrane region" description="Helical" evidence="16">
    <location>
        <begin position="910"/>
        <end position="926"/>
    </location>
</feature>
<dbReference type="GO" id="GO:0015421">
    <property type="term" value="F:ABC-type oligopeptide transporter activity"/>
    <property type="evidence" value="ECO:0007669"/>
    <property type="project" value="TreeGrafter"/>
</dbReference>
<dbReference type="GO" id="GO:0006784">
    <property type="term" value="P:heme A biosynthetic process"/>
    <property type="evidence" value="ECO:0007669"/>
    <property type="project" value="UniProtKB-ARBA"/>
</dbReference>
<dbReference type="GO" id="GO:0016887">
    <property type="term" value="F:ATP hydrolysis activity"/>
    <property type="evidence" value="ECO:0007669"/>
    <property type="project" value="InterPro"/>
</dbReference>
<keyword evidence="20" id="KW-1185">Reference proteome</keyword>
<dbReference type="STRING" id="879819.A0A0J1AZE0"/>
<dbReference type="GO" id="GO:0090374">
    <property type="term" value="P:oligopeptide export from mitochondrion"/>
    <property type="evidence" value="ECO:0007669"/>
    <property type="project" value="TreeGrafter"/>
</dbReference>
<dbReference type="PROSITE" id="PS00211">
    <property type="entry name" value="ABC_TRANSPORTER_1"/>
    <property type="match status" value="1"/>
</dbReference>
<dbReference type="InterPro" id="IPR039421">
    <property type="entry name" value="Type_1_exporter"/>
</dbReference>
<evidence type="ECO:0000256" key="7">
    <source>
        <dbReference type="ARBA" id="ARBA00022741"/>
    </source>
</evidence>
<evidence type="ECO:0000256" key="16">
    <source>
        <dbReference type="SAM" id="Phobius"/>
    </source>
</evidence>
<evidence type="ECO:0000313" key="20">
    <source>
        <dbReference type="Proteomes" id="UP000053611"/>
    </source>
</evidence>
<evidence type="ECO:0000313" key="19">
    <source>
        <dbReference type="EMBL" id="KLT40709.1"/>
    </source>
</evidence>
<dbReference type="InterPro" id="IPR000537">
    <property type="entry name" value="UbiA_prenyltransferase"/>
</dbReference>
<dbReference type="Gene3D" id="1.10.357.140">
    <property type="entry name" value="UbiA prenyltransferase"/>
    <property type="match status" value="1"/>
</dbReference>
<dbReference type="PROSITE" id="PS50893">
    <property type="entry name" value="ABC_TRANSPORTER_2"/>
    <property type="match status" value="1"/>
</dbReference>
<dbReference type="GO" id="GO:0005524">
    <property type="term" value="F:ATP binding"/>
    <property type="evidence" value="ECO:0007669"/>
    <property type="project" value="UniProtKB-KW"/>
</dbReference>
<evidence type="ECO:0000256" key="4">
    <source>
        <dbReference type="ARBA" id="ARBA00022448"/>
    </source>
</evidence>
<evidence type="ECO:0000259" key="18">
    <source>
        <dbReference type="PROSITE" id="PS50929"/>
    </source>
</evidence>
<evidence type="ECO:0000256" key="8">
    <source>
        <dbReference type="ARBA" id="ARBA00022840"/>
    </source>
</evidence>
<keyword evidence="9" id="KW-0809">Transit peptide</keyword>
<keyword evidence="8" id="KW-0067">ATP-binding</keyword>
<evidence type="ECO:0000256" key="1">
    <source>
        <dbReference type="ARBA" id="ARBA00004225"/>
    </source>
</evidence>
<dbReference type="InterPro" id="IPR044878">
    <property type="entry name" value="UbiA_sf"/>
</dbReference>
<dbReference type="SUPFAM" id="SSF52540">
    <property type="entry name" value="P-loop containing nucleoside triphosphate hydrolases"/>
    <property type="match status" value="1"/>
</dbReference>
<keyword evidence="7" id="KW-0547">Nucleotide-binding</keyword>
<feature type="transmembrane region" description="Helical" evidence="16">
    <location>
        <begin position="1037"/>
        <end position="1067"/>
    </location>
</feature>
<gene>
    <name evidence="19" type="ORF">CC85DRAFT_263316</name>
</gene>
<dbReference type="Pfam" id="PF01040">
    <property type="entry name" value="UbiA"/>
    <property type="match status" value="1"/>
</dbReference>
<comment type="similarity">
    <text evidence="2">Belongs to the UbiA prenyltransferase family.</text>
</comment>
<keyword evidence="12" id="KW-0350">Heme biosynthesis</keyword>